<keyword evidence="2" id="KW-0472">Membrane</keyword>
<feature type="compositionally biased region" description="Polar residues" evidence="1">
    <location>
        <begin position="58"/>
        <end position="69"/>
    </location>
</feature>
<evidence type="ECO:0000256" key="1">
    <source>
        <dbReference type="SAM" id="MobiDB-lite"/>
    </source>
</evidence>
<gene>
    <name evidence="3" type="ORF">QVD17_05249</name>
</gene>
<feature type="transmembrane region" description="Helical" evidence="2">
    <location>
        <begin position="20"/>
        <end position="43"/>
    </location>
</feature>
<keyword evidence="2" id="KW-1133">Transmembrane helix</keyword>
<reference evidence="3" key="1">
    <citation type="journal article" date="2023" name="bioRxiv">
        <title>Improved chromosome-level genome assembly for marigold (Tagetes erecta).</title>
        <authorList>
            <person name="Jiang F."/>
            <person name="Yuan L."/>
            <person name="Wang S."/>
            <person name="Wang H."/>
            <person name="Xu D."/>
            <person name="Wang A."/>
            <person name="Fan W."/>
        </authorList>
    </citation>
    <scope>NUCLEOTIDE SEQUENCE</scope>
    <source>
        <strain evidence="3">WSJ</strain>
        <tissue evidence="3">Leaf</tissue>
    </source>
</reference>
<protein>
    <submittedName>
        <fullName evidence="3">Uncharacterized protein</fullName>
    </submittedName>
</protein>
<keyword evidence="4" id="KW-1185">Reference proteome</keyword>
<evidence type="ECO:0000313" key="4">
    <source>
        <dbReference type="Proteomes" id="UP001229421"/>
    </source>
</evidence>
<evidence type="ECO:0000313" key="3">
    <source>
        <dbReference type="EMBL" id="KAK1439431.1"/>
    </source>
</evidence>
<accession>A0AAD8LHV0</accession>
<name>A0AAD8LHV0_TARER</name>
<dbReference type="Proteomes" id="UP001229421">
    <property type="component" value="Unassembled WGS sequence"/>
</dbReference>
<dbReference type="AlphaFoldDB" id="A0AAD8LHV0"/>
<feature type="region of interest" description="Disordered" evidence="1">
    <location>
        <begin position="58"/>
        <end position="91"/>
    </location>
</feature>
<evidence type="ECO:0000256" key="2">
    <source>
        <dbReference type="SAM" id="Phobius"/>
    </source>
</evidence>
<dbReference type="EMBL" id="JAUHHV010000001">
    <property type="protein sequence ID" value="KAK1439431.1"/>
    <property type="molecule type" value="Genomic_DNA"/>
</dbReference>
<keyword evidence="2" id="KW-0812">Transmembrane</keyword>
<comment type="caution">
    <text evidence="3">The sequence shown here is derived from an EMBL/GenBank/DDBJ whole genome shotgun (WGS) entry which is preliminary data.</text>
</comment>
<organism evidence="3 4">
    <name type="scientific">Tagetes erecta</name>
    <name type="common">African marigold</name>
    <dbReference type="NCBI Taxonomy" id="13708"/>
    <lineage>
        <taxon>Eukaryota</taxon>
        <taxon>Viridiplantae</taxon>
        <taxon>Streptophyta</taxon>
        <taxon>Embryophyta</taxon>
        <taxon>Tracheophyta</taxon>
        <taxon>Spermatophyta</taxon>
        <taxon>Magnoliopsida</taxon>
        <taxon>eudicotyledons</taxon>
        <taxon>Gunneridae</taxon>
        <taxon>Pentapetalae</taxon>
        <taxon>asterids</taxon>
        <taxon>campanulids</taxon>
        <taxon>Asterales</taxon>
        <taxon>Asteraceae</taxon>
        <taxon>Asteroideae</taxon>
        <taxon>Heliantheae alliance</taxon>
        <taxon>Tageteae</taxon>
        <taxon>Tagetes</taxon>
    </lineage>
</organism>
<proteinExistence type="predicted"/>
<sequence length="91" mass="10484">MYLEMNIVHFIFMVYSTSNFLIFQLTTKLECVFLLVFLLLSLFRADFEEVMLFHHHPSSSAIPHQSNTIVPHRPPPPSLPLLSRDGQKSGL</sequence>